<keyword evidence="2" id="KW-0238">DNA-binding</keyword>
<dbReference type="PANTHER" id="PTHR44688">
    <property type="entry name" value="DNA-BINDING TRANSCRIPTIONAL ACTIVATOR DEVR_DOSR"/>
    <property type="match status" value="1"/>
</dbReference>
<organism evidence="5 6">
    <name type="scientific">Geodermatophilus sabuli</name>
    <dbReference type="NCBI Taxonomy" id="1564158"/>
    <lineage>
        <taxon>Bacteria</taxon>
        <taxon>Bacillati</taxon>
        <taxon>Actinomycetota</taxon>
        <taxon>Actinomycetes</taxon>
        <taxon>Geodermatophilales</taxon>
        <taxon>Geodermatophilaceae</taxon>
        <taxon>Geodermatophilus</taxon>
    </lineage>
</organism>
<dbReference type="PRINTS" id="PR00038">
    <property type="entry name" value="HTHLUXR"/>
</dbReference>
<keyword evidence="1" id="KW-0805">Transcription regulation</keyword>
<proteinExistence type="predicted"/>
<dbReference type="PANTHER" id="PTHR44688:SF16">
    <property type="entry name" value="DNA-BINDING TRANSCRIPTIONAL ACTIVATOR DEVR_DOSR"/>
    <property type="match status" value="1"/>
</dbReference>
<dbReference type="GO" id="GO:0006355">
    <property type="term" value="P:regulation of DNA-templated transcription"/>
    <property type="evidence" value="ECO:0007669"/>
    <property type="project" value="InterPro"/>
</dbReference>
<dbReference type="SUPFAM" id="SSF46894">
    <property type="entry name" value="C-terminal effector domain of the bipartite response regulators"/>
    <property type="match status" value="1"/>
</dbReference>
<evidence type="ECO:0000313" key="5">
    <source>
        <dbReference type="EMBL" id="SNX96985.1"/>
    </source>
</evidence>
<evidence type="ECO:0000256" key="2">
    <source>
        <dbReference type="ARBA" id="ARBA00023125"/>
    </source>
</evidence>
<dbReference type="InterPro" id="IPR036388">
    <property type="entry name" value="WH-like_DNA-bd_sf"/>
</dbReference>
<dbReference type="RefSeq" id="WP_097206947.1">
    <property type="nucleotide sequence ID" value="NZ_JACHXB010000001.1"/>
</dbReference>
<keyword evidence="6" id="KW-1185">Reference proteome</keyword>
<reference evidence="5 6" key="1">
    <citation type="submission" date="2017-09" db="EMBL/GenBank/DDBJ databases">
        <authorList>
            <person name="Ehlers B."/>
            <person name="Leendertz F.H."/>
        </authorList>
    </citation>
    <scope>NUCLEOTIDE SEQUENCE [LARGE SCALE GENOMIC DNA]</scope>
    <source>
        <strain evidence="5 6">DSM 46844</strain>
    </source>
</reference>
<dbReference type="InterPro" id="IPR029016">
    <property type="entry name" value="GAF-like_dom_sf"/>
</dbReference>
<dbReference type="SUPFAM" id="SSF55781">
    <property type="entry name" value="GAF domain-like"/>
    <property type="match status" value="1"/>
</dbReference>
<dbReference type="AlphaFoldDB" id="A0A285ED81"/>
<evidence type="ECO:0000256" key="3">
    <source>
        <dbReference type="ARBA" id="ARBA00023163"/>
    </source>
</evidence>
<accession>A0A285ED81</accession>
<dbReference type="Gene3D" id="3.30.450.40">
    <property type="match status" value="1"/>
</dbReference>
<dbReference type="InterPro" id="IPR000792">
    <property type="entry name" value="Tscrpt_reg_LuxR_C"/>
</dbReference>
<evidence type="ECO:0000256" key="1">
    <source>
        <dbReference type="ARBA" id="ARBA00023015"/>
    </source>
</evidence>
<feature type="domain" description="HTH luxR-type" evidence="4">
    <location>
        <begin position="295"/>
        <end position="360"/>
    </location>
</feature>
<gene>
    <name evidence="5" type="ORF">SAMN06893097_105326</name>
</gene>
<sequence>MHDARAAARARQDIVRLAHTRADSFTLRQAVAERMRRWVDFDAYCWWTTDPATMFLTTSVAEWEKFPSASCLQIHRNEYLEQDFNKFRDLARAKEPAALLARATEGHPERSNRYQQLMWPDRMTAELRSAQTVDGACWGALALYRAADRPGFDEHDVRLLADLAPHLAHGLRTALLADAIEGAAGPDTSGLIILGPEGRVAAVTAGAARWLRHLRDAVGGRLPEHRLSDAIYAVASVARGLNEGPGPARLPRARVRVETGEWLLVHAARLERDGDATDEVAVMIEQARPTQIAPVLVRAYGLSQRETDVVKAVLHGLSTEEIAHSLHLSPYTVQDYLKSVFHKVGVSSRRELVAHVFTEQHWPQYGDGEAALTADGWYQQPTEPA</sequence>
<dbReference type="InterPro" id="IPR016032">
    <property type="entry name" value="Sig_transdc_resp-reg_C-effctor"/>
</dbReference>
<name>A0A285ED81_9ACTN</name>
<evidence type="ECO:0000259" key="4">
    <source>
        <dbReference type="PROSITE" id="PS50043"/>
    </source>
</evidence>
<dbReference type="GO" id="GO:0003677">
    <property type="term" value="F:DNA binding"/>
    <property type="evidence" value="ECO:0007669"/>
    <property type="project" value="UniProtKB-KW"/>
</dbReference>
<dbReference type="Pfam" id="PF00196">
    <property type="entry name" value="GerE"/>
    <property type="match status" value="1"/>
</dbReference>
<dbReference type="PROSITE" id="PS50043">
    <property type="entry name" value="HTH_LUXR_2"/>
    <property type="match status" value="1"/>
</dbReference>
<dbReference type="OrthoDB" id="3178131at2"/>
<evidence type="ECO:0000313" key="6">
    <source>
        <dbReference type="Proteomes" id="UP000219514"/>
    </source>
</evidence>
<dbReference type="PROSITE" id="PS00622">
    <property type="entry name" value="HTH_LUXR_1"/>
    <property type="match status" value="1"/>
</dbReference>
<dbReference type="EMBL" id="OBDO01000005">
    <property type="protein sequence ID" value="SNX96985.1"/>
    <property type="molecule type" value="Genomic_DNA"/>
</dbReference>
<dbReference type="Proteomes" id="UP000219514">
    <property type="component" value="Unassembled WGS sequence"/>
</dbReference>
<dbReference type="Gene3D" id="1.10.10.10">
    <property type="entry name" value="Winged helix-like DNA-binding domain superfamily/Winged helix DNA-binding domain"/>
    <property type="match status" value="1"/>
</dbReference>
<protein>
    <submittedName>
        <fullName evidence="5">GAF domain-containing protein</fullName>
    </submittedName>
</protein>
<dbReference type="CDD" id="cd06170">
    <property type="entry name" value="LuxR_C_like"/>
    <property type="match status" value="1"/>
</dbReference>
<keyword evidence="3" id="KW-0804">Transcription</keyword>
<dbReference type="SMART" id="SM00421">
    <property type="entry name" value="HTH_LUXR"/>
    <property type="match status" value="1"/>
</dbReference>